<gene>
    <name evidence="1" type="ORF">SAMN02910417_02581</name>
</gene>
<organism evidence="1 2">
    <name type="scientific">Eubacterium oxidoreducens</name>
    <dbReference type="NCBI Taxonomy" id="1732"/>
    <lineage>
        <taxon>Bacteria</taxon>
        <taxon>Bacillati</taxon>
        <taxon>Bacillota</taxon>
        <taxon>Clostridia</taxon>
        <taxon>Eubacteriales</taxon>
        <taxon>Eubacteriaceae</taxon>
        <taxon>Eubacterium</taxon>
    </lineage>
</organism>
<dbReference type="EMBL" id="FMXR01000024">
    <property type="protein sequence ID" value="SDB34964.1"/>
    <property type="molecule type" value="Genomic_DNA"/>
</dbReference>
<evidence type="ECO:0000313" key="2">
    <source>
        <dbReference type="Proteomes" id="UP000199228"/>
    </source>
</evidence>
<dbReference type="Gene3D" id="1.10.3210.10">
    <property type="entry name" value="Hypothetical protein af1432"/>
    <property type="match status" value="1"/>
</dbReference>
<dbReference type="PANTHER" id="PTHR43155">
    <property type="entry name" value="CYCLIC DI-GMP PHOSPHODIESTERASE PA4108-RELATED"/>
    <property type="match status" value="1"/>
</dbReference>
<accession>A0A1G6CQ60</accession>
<dbReference type="CDD" id="cd00077">
    <property type="entry name" value="HDc"/>
    <property type="match status" value="1"/>
</dbReference>
<dbReference type="InterPro" id="IPR003607">
    <property type="entry name" value="HD/PDEase_dom"/>
</dbReference>
<protein>
    <submittedName>
        <fullName evidence="1">HD-GYP domain, c-di-GMP phosphodiesterase class II (Or its inactivated variant)</fullName>
    </submittedName>
</protein>
<dbReference type="SUPFAM" id="SSF109604">
    <property type="entry name" value="HD-domain/PDEase-like"/>
    <property type="match status" value="1"/>
</dbReference>
<name>A0A1G6CQ60_EUBOX</name>
<dbReference type="Pfam" id="PF13487">
    <property type="entry name" value="HD_5"/>
    <property type="match status" value="1"/>
</dbReference>
<dbReference type="AlphaFoldDB" id="A0A1G6CQ60"/>
<dbReference type="PANTHER" id="PTHR43155:SF2">
    <property type="entry name" value="CYCLIC DI-GMP PHOSPHODIESTERASE PA4108"/>
    <property type="match status" value="1"/>
</dbReference>
<reference evidence="1 2" key="1">
    <citation type="submission" date="2016-10" db="EMBL/GenBank/DDBJ databases">
        <authorList>
            <person name="de Groot N.N."/>
        </authorList>
    </citation>
    <scope>NUCLEOTIDE SEQUENCE [LARGE SCALE GENOMIC DNA]</scope>
    <source>
        <strain evidence="1 2">DSM 3217</strain>
    </source>
</reference>
<keyword evidence="2" id="KW-1185">Reference proteome</keyword>
<dbReference type="Proteomes" id="UP000199228">
    <property type="component" value="Unassembled WGS sequence"/>
</dbReference>
<dbReference type="STRING" id="1732.SAMN02910417_02581"/>
<sequence length="281" mass="32376">MRQIHIEEIKNGDILAEDVVYTDGDVLIKKDTALKEIYIKLLRQLDVSQVCIADKEAAQNSYLQKAFIYKNQLKHLLEQIMYNNRNQFEKVQSIAESIWQNFKDEKRVNALLDQDATLYDHAVAVAVLSMKVGQSLKLNTEEIKELICASLLHNIGLRYVTVPYKEIDIETLLPNEVFEFKKHTILAYSALETEEWISQEVKTMILSHHERLDGSGYPLKQKQQSLGCRIIQATSYLASAVMGFEMKSRDIKTVTEEMWHKSGTWFDVEAVTKLLHVINAE</sequence>
<proteinExistence type="predicted"/>
<evidence type="ECO:0000313" key="1">
    <source>
        <dbReference type="EMBL" id="SDB34964.1"/>
    </source>
</evidence>
<dbReference type="RefSeq" id="WP_176762421.1">
    <property type="nucleotide sequence ID" value="NZ_FMXR01000024.1"/>
</dbReference>